<keyword evidence="3" id="KW-0813">Transport</keyword>
<dbReference type="KEGG" id="tle:Tlet_1930"/>
<evidence type="ECO:0000256" key="1">
    <source>
        <dbReference type="ARBA" id="ARBA00004196"/>
    </source>
</evidence>
<dbReference type="InterPro" id="IPR030678">
    <property type="entry name" value="Peptide/Ni-bd"/>
</dbReference>
<dbReference type="InterPro" id="IPR000914">
    <property type="entry name" value="SBP_5_dom"/>
</dbReference>
<keyword evidence="7" id="KW-1185">Reference proteome</keyword>
<dbReference type="GO" id="GO:0042597">
    <property type="term" value="C:periplasmic space"/>
    <property type="evidence" value="ECO:0007669"/>
    <property type="project" value="UniProtKB-ARBA"/>
</dbReference>
<keyword evidence="4" id="KW-0732">Signal</keyword>
<dbReference type="Gene3D" id="3.10.105.10">
    <property type="entry name" value="Dipeptide-binding Protein, Domain 3"/>
    <property type="match status" value="1"/>
</dbReference>
<dbReference type="GO" id="GO:1904680">
    <property type="term" value="F:peptide transmembrane transporter activity"/>
    <property type="evidence" value="ECO:0007669"/>
    <property type="project" value="TreeGrafter"/>
</dbReference>
<dbReference type="GO" id="GO:0015833">
    <property type="term" value="P:peptide transport"/>
    <property type="evidence" value="ECO:0007669"/>
    <property type="project" value="TreeGrafter"/>
</dbReference>
<dbReference type="RefSeq" id="WP_012003960.1">
    <property type="nucleotide sequence ID" value="NC_009828.1"/>
</dbReference>
<reference evidence="6 7" key="1">
    <citation type="submission" date="2007-08" db="EMBL/GenBank/DDBJ databases">
        <title>Complete sequence of Thermotoga lettingae TMO.</title>
        <authorList>
            <consortium name="US DOE Joint Genome Institute"/>
            <person name="Copeland A."/>
            <person name="Lucas S."/>
            <person name="Lapidus A."/>
            <person name="Barry K."/>
            <person name="Glavina del Rio T."/>
            <person name="Dalin E."/>
            <person name="Tice H."/>
            <person name="Pitluck S."/>
            <person name="Foster B."/>
            <person name="Bruce D."/>
            <person name="Schmutz J."/>
            <person name="Larimer F."/>
            <person name="Land M."/>
            <person name="Hauser L."/>
            <person name="Kyrpides N."/>
            <person name="Mikhailova N."/>
            <person name="Nelson K."/>
            <person name="Gogarten J.P."/>
            <person name="Noll K."/>
            <person name="Richardson P."/>
        </authorList>
    </citation>
    <scope>NUCLEOTIDE SEQUENCE [LARGE SCALE GENOMIC DNA]</scope>
    <source>
        <strain evidence="7">ATCC BAA-301 / DSM 14385 / NBRC 107922 / TMO</strain>
    </source>
</reference>
<dbReference type="PANTHER" id="PTHR30290">
    <property type="entry name" value="PERIPLASMIC BINDING COMPONENT OF ABC TRANSPORTER"/>
    <property type="match status" value="1"/>
</dbReference>
<comment type="subcellular location">
    <subcellularLocation>
        <location evidence="1">Cell envelope</location>
    </subcellularLocation>
</comment>
<dbReference type="eggNOG" id="COG0747">
    <property type="taxonomic scope" value="Bacteria"/>
</dbReference>
<dbReference type="OrthoDB" id="39920at2"/>
<dbReference type="EMBL" id="CP000812">
    <property type="protein sequence ID" value="ABV34484.1"/>
    <property type="molecule type" value="Genomic_DNA"/>
</dbReference>
<comment type="similarity">
    <text evidence="2">Belongs to the bacterial solute-binding protein 5 family.</text>
</comment>
<dbReference type="PANTHER" id="PTHR30290:SF10">
    <property type="entry name" value="PERIPLASMIC OLIGOPEPTIDE-BINDING PROTEIN-RELATED"/>
    <property type="match status" value="1"/>
</dbReference>
<dbReference type="InterPro" id="IPR039424">
    <property type="entry name" value="SBP_5"/>
</dbReference>
<organism evidence="6 7">
    <name type="scientific">Pseudothermotoga lettingae (strain ATCC BAA-301 / DSM 14385 / NBRC 107922 / TMO)</name>
    <name type="common">Thermotoga lettingae</name>
    <dbReference type="NCBI Taxonomy" id="416591"/>
    <lineage>
        <taxon>Bacteria</taxon>
        <taxon>Thermotogati</taxon>
        <taxon>Thermotogota</taxon>
        <taxon>Thermotogae</taxon>
        <taxon>Thermotogales</taxon>
        <taxon>Thermotogaceae</taxon>
        <taxon>Pseudothermotoga</taxon>
    </lineage>
</organism>
<dbReference type="AlphaFoldDB" id="A8F8K0"/>
<dbReference type="PIRSF" id="PIRSF002741">
    <property type="entry name" value="MppA"/>
    <property type="match status" value="1"/>
</dbReference>
<protein>
    <submittedName>
        <fullName evidence="6">Extracellular solute-binding protein family 5</fullName>
    </submittedName>
</protein>
<dbReference type="Proteomes" id="UP000002016">
    <property type="component" value="Chromosome"/>
</dbReference>
<dbReference type="STRING" id="416591.Tlet_1930"/>
<proteinExistence type="inferred from homology"/>
<evidence type="ECO:0000256" key="4">
    <source>
        <dbReference type="ARBA" id="ARBA00022729"/>
    </source>
</evidence>
<accession>A8F8K0</accession>
<dbReference type="Pfam" id="PF00496">
    <property type="entry name" value="SBP_bac_5"/>
    <property type="match status" value="1"/>
</dbReference>
<evidence type="ECO:0000256" key="2">
    <source>
        <dbReference type="ARBA" id="ARBA00005695"/>
    </source>
</evidence>
<sequence precursor="true">MKKYLVLLFVLLVIAVFSAEFIVVGTTDKIRTLDPANCYDYFSSNILQNILAGPVDYKLGTAEIIPWLFENWSVSDDGLTYIFSIKKGAMFEDGTPIDAEVFKWSWERVLRLNGDPAFLLSDVIDKIEVVDQHTLKVKLKYKFSAFVSVLGYTVAFPVNPKVTPENQFFDEAPLASGPYRITEWQRDVRIVLEANPKYFGPAPKTPKIIIQFFENSAQLRMALETGQIDVAYRHMDPRDILDLKNMESQLGIKVYLGTSPQIRYLVINVKQQPFDNVYVRQALSYAVDRDVITKTVFSDLAKPLYSMIPMGWWSHIDAMPKRDVNMAVELLKKAGYSSSKPLQIDLWYTPSHYGSTEADVAQLLKRSFEETKAIKVNIKYAEWSTYVEYFLNGTMGLFLLGWYPDYLDPDDYVWPFLSESGAKSLGSFYSNMEVENLMMQARGIESVEERSKLYEQVQKSLAQDVPYIPLWQGFADCEAKANISGIILEPTQIFRYYVLEKK</sequence>
<dbReference type="GO" id="GO:0043190">
    <property type="term" value="C:ATP-binding cassette (ABC) transporter complex"/>
    <property type="evidence" value="ECO:0007669"/>
    <property type="project" value="InterPro"/>
</dbReference>
<evidence type="ECO:0000313" key="6">
    <source>
        <dbReference type="EMBL" id="ABV34484.1"/>
    </source>
</evidence>
<reference evidence="6 7" key="2">
    <citation type="journal article" date="2009" name="Proc. Natl. Acad. Sci. U.S.A.">
        <title>On the chimeric nature, thermophilic origin, and phylogenetic placement of the Thermotogales.</title>
        <authorList>
            <person name="Zhaxybayeva O."/>
            <person name="Swithers K.S."/>
            <person name="Lapierre P."/>
            <person name="Fournier G.P."/>
            <person name="Bickhart D.M."/>
            <person name="DeBoy R.T."/>
            <person name="Nelson K.E."/>
            <person name="Nesbo C.L."/>
            <person name="Doolittle W.F."/>
            <person name="Gogarten J.P."/>
            <person name="Noll K.M."/>
        </authorList>
    </citation>
    <scope>NUCLEOTIDE SEQUENCE [LARGE SCALE GENOMIC DNA]</scope>
    <source>
        <strain evidence="7">ATCC BAA-301 / DSM 14385 / NBRC 107922 / TMO</strain>
    </source>
</reference>
<evidence type="ECO:0000313" key="7">
    <source>
        <dbReference type="Proteomes" id="UP000002016"/>
    </source>
</evidence>
<dbReference type="Gene3D" id="3.40.190.10">
    <property type="entry name" value="Periplasmic binding protein-like II"/>
    <property type="match status" value="1"/>
</dbReference>
<evidence type="ECO:0000259" key="5">
    <source>
        <dbReference type="Pfam" id="PF00496"/>
    </source>
</evidence>
<name>A8F8K0_PSELT</name>
<evidence type="ECO:0000256" key="3">
    <source>
        <dbReference type="ARBA" id="ARBA00022448"/>
    </source>
</evidence>
<dbReference type="SUPFAM" id="SSF53850">
    <property type="entry name" value="Periplasmic binding protein-like II"/>
    <property type="match status" value="1"/>
</dbReference>
<dbReference type="GO" id="GO:0030313">
    <property type="term" value="C:cell envelope"/>
    <property type="evidence" value="ECO:0007669"/>
    <property type="project" value="UniProtKB-SubCell"/>
</dbReference>
<dbReference type="HOGENOM" id="CLU_017028_7_2_0"/>
<gene>
    <name evidence="6" type="ordered locus">Tlet_1930</name>
</gene>
<feature type="domain" description="Solute-binding protein family 5" evidence="5">
    <location>
        <begin position="63"/>
        <end position="423"/>
    </location>
</feature>